<sequence length="101" mass="10874">MLMVGPVPLLDLLIDLSHGPPAVDRFAGNHGVAGTHFQGLNGLQVVPEPLLHGHGLECPRVFALMNVLDNTGSCILRVTHDSLFLNTQYSSSSSRYSQLDP</sequence>
<reference evidence="2" key="1">
    <citation type="journal article" date="2017" name="Nat. Microbiol.">
        <title>Global analysis of biosynthetic gene clusters reveals vast potential of secondary metabolite production in Penicillium species.</title>
        <authorList>
            <person name="Nielsen J.C."/>
            <person name="Grijseels S."/>
            <person name="Prigent S."/>
            <person name="Ji B."/>
            <person name="Dainat J."/>
            <person name="Nielsen K.F."/>
            <person name="Frisvad J.C."/>
            <person name="Workman M."/>
            <person name="Nielsen J."/>
        </authorList>
    </citation>
    <scope>NUCLEOTIDE SEQUENCE [LARGE SCALE GENOMIC DNA]</scope>
    <source>
        <strain evidence="2">IBT 14082</strain>
    </source>
</reference>
<evidence type="ECO:0000313" key="1">
    <source>
        <dbReference type="EMBL" id="OQE23486.1"/>
    </source>
</evidence>
<dbReference type="EMBL" id="MLQL01000011">
    <property type="protein sequence ID" value="OQE23486.1"/>
    <property type="molecule type" value="Genomic_DNA"/>
</dbReference>
<comment type="caution">
    <text evidence="1">The sequence shown here is derived from an EMBL/GenBank/DDBJ whole genome shotgun (WGS) entry which is preliminary data.</text>
</comment>
<dbReference type="OrthoDB" id="10332663at2759"/>
<protein>
    <submittedName>
        <fullName evidence="1">Uncharacterized protein</fullName>
    </submittedName>
</protein>
<dbReference type="AlphaFoldDB" id="A0A1V6TBI2"/>
<gene>
    <name evidence="1" type="ORF">PENFLA_c011G09589</name>
</gene>
<name>A0A1V6TBI2_9EURO</name>
<proteinExistence type="predicted"/>
<dbReference type="Proteomes" id="UP000191342">
    <property type="component" value="Unassembled WGS sequence"/>
</dbReference>
<accession>A0A1V6TBI2</accession>
<evidence type="ECO:0000313" key="2">
    <source>
        <dbReference type="Proteomes" id="UP000191342"/>
    </source>
</evidence>
<organism evidence="1 2">
    <name type="scientific">Penicillium flavigenum</name>
    <dbReference type="NCBI Taxonomy" id="254877"/>
    <lineage>
        <taxon>Eukaryota</taxon>
        <taxon>Fungi</taxon>
        <taxon>Dikarya</taxon>
        <taxon>Ascomycota</taxon>
        <taxon>Pezizomycotina</taxon>
        <taxon>Eurotiomycetes</taxon>
        <taxon>Eurotiomycetidae</taxon>
        <taxon>Eurotiales</taxon>
        <taxon>Aspergillaceae</taxon>
        <taxon>Penicillium</taxon>
    </lineage>
</organism>
<keyword evidence="2" id="KW-1185">Reference proteome</keyword>